<sequence length="135" mass="15524">MSGVAQPHPDLNMANILTRNNMDDFYGALGADPNSTREQIVAEFKARVRGVHPDRQQTSQDEGQHAAEQFARLHRAYEVLSDPESRAKYDRYLAAGLNLSYDTWLDMQQHQRVMHWAIPKKKPTLDQEPFRPPPQ</sequence>
<dbReference type="Pfam" id="PF00226">
    <property type="entry name" value="DnaJ"/>
    <property type="match status" value="1"/>
</dbReference>
<dbReference type="PRINTS" id="PR00625">
    <property type="entry name" value="JDOMAIN"/>
</dbReference>
<dbReference type="KEGG" id="acan:ACA1_193270"/>
<keyword evidence="1" id="KW-0143">Chaperone</keyword>
<protein>
    <submittedName>
        <fullName evidence="3">DnaJ domain containing protein</fullName>
    </submittedName>
</protein>
<dbReference type="Proteomes" id="UP000011083">
    <property type="component" value="Unassembled WGS sequence"/>
</dbReference>
<dbReference type="CDD" id="cd06257">
    <property type="entry name" value="DnaJ"/>
    <property type="match status" value="1"/>
</dbReference>
<dbReference type="PROSITE" id="PS00636">
    <property type="entry name" value="DNAJ_1"/>
    <property type="match status" value="1"/>
</dbReference>
<dbReference type="InterPro" id="IPR001623">
    <property type="entry name" value="DnaJ_domain"/>
</dbReference>
<reference evidence="3 4" key="1">
    <citation type="journal article" date="2013" name="Genome Biol.">
        <title>Genome of Acanthamoeba castellanii highlights extensive lateral gene transfer and early evolution of tyrosine kinase signaling.</title>
        <authorList>
            <person name="Clarke M."/>
            <person name="Lohan A.J."/>
            <person name="Liu B."/>
            <person name="Lagkouvardos I."/>
            <person name="Roy S."/>
            <person name="Zafar N."/>
            <person name="Bertelli C."/>
            <person name="Schilde C."/>
            <person name="Kianianmomeni A."/>
            <person name="Burglin T.R."/>
            <person name="Frech C."/>
            <person name="Turcotte B."/>
            <person name="Kopec K.O."/>
            <person name="Synnott J.M."/>
            <person name="Choo C."/>
            <person name="Paponov I."/>
            <person name="Finkler A."/>
            <person name="Soon Heng Tan C."/>
            <person name="Hutchins A.P."/>
            <person name="Weinmeier T."/>
            <person name="Rattei T."/>
            <person name="Chu J.S."/>
            <person name="Gimenez G."/>
            <person name="Irimia M."/>
            <person name="Rigden D.J."/>
            <person name="Fitzpatrick D.A."/>
            <person name="Lorenzo-Morales J."/>
            <person name="Bateman A."/>
            <person name="Chiu C.H."/>
            <person name="Tang P."/>
            <person name="Hegemann P."/>
            <person name="Fromm H."/>
            <person name="Raoult D."/>
            <person name="Greub G."/>
            <person name="Miranda-Saavedra D."/>
            <person name="Chen N."/>
            <person name="Nash P."/>
            <person name="Ginger M.L."/>
            <person name="Horn M."/>
            <person name="Schaap P."/>
            <person name="Caler L."/>
            <person name="Loftus B."/>
        </authorList>
    </citation>
    <scope>NUCLEOTIDE SEQUENCE [LARGE SCALE GENOMIC DNA]</scope>
    <source>
        <strain evidence="3 4">Neff</strain>
    </source>
</reference>
<dbReference type="STRING" id="1257118.L8GNQ9"/>
<name>L8GNQ9_ACACF</name>
<dbReference type="InterPro" id="IPR029827">
    <property type="entry name" value="JDP1-like"/>
</dbReference>
<dbReference type="GO" id="GO:0005737">
    <property type="term" value="C:cytoplasm"/>
    <property type="evidence" value="ECO:0007669"/>
    <property type="project" value="TreeGrafter"/>
</dbReference>
<evidence type="ECO:0000313" key="4">
    <source>
        <dbReference type="Proteomes" id="UP000011083"/>
    </source>
</evidence>
<dbReference type="RefSeq" id="XP_004336537.1">
    <property type="nucleotide sequence ID" value="XM_004336489.1"/>
</dbReference>
<dbReference type="PANTHER" id="PTHR44500">
    <property type="entry name" value="DNAJ HOMOLOG SUBFAMILY C MEMBER 12"/>
    <property type="match status" value="1"/>
</dbReference>
<dbReference type="AlphaFoldDB" id="L8GNQ9"/>
<dbReference type="InterPro" id="IPR018253">
    <property type="entry name" value="DnaJ_domain_CS"/>
</dbReference>
<dbReference type="EMBL" id="KB008052">
    <property type="protein sequence ID" value="ELR14524.1"/>
    <property type="molecule type" value="Genomic_DNA"/>
</dbReference>
<keyword evidence="4" id="KW-1185">Reference proteome</keyword>
<accession>L8GNQ9</accession>
<dbReference type="SUPFAM" id="SSF46565">
    <property type="entry name" value="Chaperone J-domain"/>
    <property type="match status" value="1"/>
</dbReference>
<dbReference type="GeneID" id="14915098"/>
<proteinExistence type="predicted"/>
<dbReference type="PROSITE" id="PS50076">
    <property type="entry name" value="DNAJ_2"/>
    <property type="match status" value="1"/>
</dbReference>
<dbReference type="PANTHER" id="PTHR44500:SF1">
    <property type="entry name" value="DNAJ HOMOLOG SUBFAMILY C MEMBER 12"/>
    <property type="match status" value="1"/>
</dbReference>
<dbReference type="SMART" id="SM00271">
    <property type="entry name" value="DnaJ"/>
    <property type="match status" value="1"/>
</dbReference>
<dbReference type="Gene3D" id="1.10.287.110">
    <property type="entry name" value="DnaJ domain"/>
    <property type="match status" value="1"/>
</dbReference>
<dbReference type="OrthoDB" id="28605at2759"/>
<gene>
    <name evidence="3" type="ORF">ACA1_193270</name>
</gene>
<organism evidence="3 4">
    <name type="scientific">Acanthamoeba castellanii (strain ATCC 30010 / Neff)</name>
    <dbReference type="NCBI Taxonomy" id="1257118"/>
    <lineage>
        <taxon>Eukaryota</taxon>
        <taxon>Amoebozoa</taxon>
        <taxon>Discosea</taxon>
        <taxon>Longamoebia</taxon>
        <taxon>Centramoebida</taxon>
        <taxon>Acanthamoebidae</taxon>
        <taxon>Acanthamoeba</taxon>
    </lineage>
</organism>
<evidence type="ECO:0000259" key="2">
    <source>
        <dbReference type="PROSITE" id="PS50076"/>
    </source>
</evidence>
<dbReference type="VEuPathDB" id="AmoebaDB:ACA1_193270"/>
<feature type="domain" description="J" evidence="2">
    <location>
        <begin position="24"/>
        <end position="93"/>
    </location>
</feature>
<dbReference type="InterPro" id="IPR036869">
    <property type="entry name" value="J_dom_sf"/>
</dbReference>
<evidence type="ECO:0000256" key="1">
    <source>
        <dbReference type="ARBA" id="ARBA00023186"/>
    </source>
</evidence>
<evidence type="ECO:0000313" key="3">
    <source>
        <dbReference type="EMBL" id="ELR14524.1"/>
    </source>
</evidence>